<comment type="catalytic activity">
    <reaction evidence="1 5 6">
        <text>[protein]-peptidylproline (omega=180) = [protein]-peptidylproline (omega=0)</text>
        <dbReference type="Rhea" id="RHEA:16237"/>
        <dbReference type="Rhea" id="RHEA-COMP:10747"/>
        <dbReference type="Rhea" id="RHEA-COMP:10748"/>
        <dbReference type="ChEBI" id="CHEBI:83833"/>
        <dbReference type="ChEBI" id="CHEBI:83834"/>
        <dbReference type="EC" id="5.2.1.8"/>
    </reaction>
</comment>
<reference evidence="8 9" key="1">
    <citation type="submission" date="2016-02" db="EMBL/GenBank/DDBJ databases">
        <authorList>
            <person name="Wen L."/>
            <person name="He K."/>
            <person name="Yang H."/>
        </authorList>
    </citation>
    <scope>NUCLEOTIDE SEQUENCE [LARGE SCALE GENOMIC DNA]</scope>
    <source>
        <strain evidence="8 9">CV41</strain>
    </source>
</reference>
<keyword evidence="9" id="KW-1185">Reference proteome</keyword>
<dbReference type="EC" id="5.2.1.8" evidence="6"/>
<dbReference type="EMBL" id="LSZP01000044">
    <property type="protein sequence ID" value="KXU35221.1"/>
    <property type="molecule type" value="Genomic_DNA"/>
</dbReference>
<dbReference type="PROSITE" id="PS50059">
    <property type="entry name" value="FKBP_PPIASE"/>
    <property type="match status" value="1"/>
</dbReference>
<evidence type="ECO:0000256" key="2">
    <source>
        <dbReference type="ARBA" id="ARBA00006577"/>
    </source>
</evidence>
<dbReference type="Gene3D" id="3.10.50.40">
    <property type="match status" value="1"/>
</dbReference>
<organism evidence="8 9">
    <name type="scientific">Cephaloticoccus capnophilus</name>
    <dbReference type="NCBI Taxonomy" id="1548208"/>
    <lineage>
        <taxon>Bacteria</taxon>
        <taxon>Pseudomonadati</taxon>
        <taxon>Verrucomicrobiota</taxon>
        <taxon>Opitutia</taxon>
        <taxon>Opitutales</taxon>
        <taxon>Opitutaceae</taxon>
        <taxon>Cephaloticoccus</taxon>
    </lineage>
</organism>
<accession>A0A139SKY0</accession>
<dbReference type="PANTHER" id="PTHR43811:SF19">
    <property type="entry name" value="39 KDA FK506-BINDING NUCLEAR PROTEIN"/>
    <property type="match status" value="1"/>
</dbReference>
<dbReference type="InterPro" id="IPR046357">
    <property type="entry name" value="PPIase_dom_sf"/>
</dbReference>
<evidence type="ECO:0000256" key="4">
    <source>
        <dbReference type="ARBA" id="ARBA00023235"/>
    </source>
</evidence>
<sequence>MRNLLVPVLLGLSLLAIAIVVRTGIFARSNPGRPINSAMRQALEGTGQLELSAEDTLLVDTQFPGKHTQKSGLMYVPRAAGKGPTPNIGDEVLVHYEGRLLDGSVFDSSRKRADASASEPLHFRVGLGQVIKGWDEALLNMRVGDKRTLIIPHWLGYGIQGRPPRIPPRATLVFDVELLEIRN</sequence>
<proteinExistence type="inferred from homology"/>
<dbReference type="InterPro" id="IPR001179">
    <property type="entry name" value="PPIase_FKBP_dom"/>
</dbReference>
<keyword evidence="4 5" id="KW-0413">Isomerase</keyword>
<evidence type="ECO:0000256" key="1">
    <source>
        <dbReference type="ARBA" id="ARBA00000971"/>
    </source>
</evidence>
<protein>
    <recommendedName>
        <fullName evidence="6">Peptidyl-prolyl cis-trans isomerase</fullName>
        <ecNumber evidence="6">5.2.1.8</ecNumber>
    </recommendedName>
</protein>
<evidence type="ECO:0000256" key="5">
    <source>
        <dbReference type="PROSITE-ProRule" id="PRU00277"/>
    </source>
</evidence>
<keyword evidence="3 5" id="KW-0697">Rotamase</keyword>
<dbReference type="Pfam" id="PF00254">
    <property type="entry name" value="FKBP_C"/>
    <property type="match status" value="1"/>
</dbReference>
<evidence type="ECO:0000259" key="7">
    <source>
        <dbReference type="PROSITE" id="PS50059"/>
    </source>
</evidence>
<dbReference type="GO" id="GO:0003755">
    <property type="term" value="F:peptidyl-prolyl cis-trans isomerase activity"/>
    <property type="evidence" value="ECO:0007669"/>
    <property type="project" value="UniProtKB-UniRule"/>
</dbReference>
<dbReference type="SUPFAM" id="SSF54534">
    <property type="entry name" value="FKBP-like"/>
    <property type="match status" value="1"/>
</dbReference>
<feature type="domain" description="PPIase FKBP-type" evidence="7">
    <location>
        <begin position="89"/>
        <end position="182"/>
    </location>
</feature>
<dbReference type="STRING" id="1548208.AXK12_05830"/>
<dbReference type="RefSeq" id="WP_068712204.1">
    <property type="nucleotide sequence ID" value="NZ_LSZP01000044.1"/>
</dbReference>
<evidence type="ECO:0000313" key="8">
    <source>
        <dbReference type="EMBL" id="KXU35221.1"/>
    </source>
</evidence>
<gene>
    <name evidence="8" type="ORF">AXK12_05830</name>
</gene>
<evidence type="ECO:0000256" key="6">
    <source>
        <dbReference type="RuleBase" id="RU003915"/>
    </source>
</evidence>
<name>A0A139SKY0_9BACT</name>
<evidence type="ECO:0000313" key="9">
    <source>
        <dbReference type="Proteomes" id="UP000071392"/>
    </source>
</evidence>
<dbReference type="OrthoDB" id="9814548at2"/>
<dbReference type="AlphaFoldDB" id="A0A139SKY0"/>
<dbReference type="FunFam" id="3.10.50.40:FF:000006">
    <property type="entry name" value="Peptidyl-prolyl cis-trans isomerase"/>
    <property type="match status" value="1"/>
</dbReference>
<dbReference type="Proteomes" id="UP000071392">
    <property type="component" value="Unassembled WGS sequence"/>
</dbReference>
<dbReference type="PANTHER" id="PTHR43811">
    <property type="entry name" value="FKBP-TYPE PEPTIDYL-PROLYL CIS-TRANS ISOMERASE FKPA"/>
    <property type="match status" value="1"/>
</dbReference>
<comment type="caution">
    <text evidence="8">The sequence shown here is derived from an EMBL/GenBank/DDBJ whole genome shotgun (WGS) entry which is preliminary data.</text>
</comment>
<comment type="similarity">
    <text evidence="2 6">Belongs to the FKBP-type PPIase family.</text>
</comment>
<evidence type="ECO:0000256" key="3">
    <source>
        <dbReference type="ARBA" id="ARBA00023110"/>
    </source>
</evidence>